<dbReference type="Pfam" id="PF00704">
    <property type="entry name" value="Glyco_hydro_18"/>
    <property type="match status" value="1"/>
</dbReference>
<evidence type="ECO:0000256" key="1">
    <source>
        <dbReference type="ARBA" id="ARBA00022729"/>
    </source>
</evidence>
<feature type="region of interest" description="Disordered" evidence="3">
    <location>
        <begin position="421"/>
        <end position="440"/>
    </location>
</feature>
<dbReference type="InterPro" id="IPR029070">
    <property type="entry name" value="Chitinase_insertion_sf"/>
</dbReference>
<dbReference type="Proteomes" id="UP000515126">
    <property type="component" value="Chromosome 3"/>
</dbReference>
<evidence type="ECO:0000313" key="5">
    <source>
        <dbReference type="Proteomes" id="UP000515126"/>
    </source>
</evidence>
<evidence type="ECO:0000313" key="6">
    <source>
        <dbReference type="RefSeq" id="XP_021014385.1"/>
    </source>
</evidence>
<dbReference type="PROSITE" id="PS51910">
    <property type="entry name" value="GH18_2"/>
    <property type="match status" value="1"/>
</dbReference>
<dbReference type="AlphaFoldDB" id="A0A6P5PFM1"/>
<dbReference type="InterPro" id="IPR011583">
    <property type="entry name" value="Chitinase_II/V-like_cat"/>
</dbReference>
<dbReference type="SUPFAM" id="SSF51445">
    <property type="entry name" value="(Trans)glycosidases"/>
    <property type="match status" value="1"/>
</dbReference>
<dbReference type="InterPro" id="IPR017853">
    <property type="entry name" value="GH"/>
</dbReference>
<dbReference type="KEGG" id="mcal:110291528"/>
<dbReference type="CDD" id="cd02872">
    <property type="entry name" value="GH18_chitolectin_chitotriosidase"/>
    <property type="match status" value="1"/>
</dbReference>
<dbReference type="RefSeq" id="XP_021014385.1">
    <property type="nucleotide sequence ID" value="XM_021158726.1"/>
</dbReference>
<dbReference type="FunFam" id="3.10.50.10:FF:000001">
    <property type="entry name" value="Chitinase 3-like 1"/>
    <property type="match status" value="1"/>
</dbReference>
<feature type="domain" description="GH18" evidence="4">
    <location>
        <begin position="39"/>
        <end position="407"/>
    </location>
</feature>
<dbReference type="Gene3D" id="3.10.50.10">
    <property type="match status" value="1"/>
</dbReference>
<dbReference type="InterPro" id="IPR050314">
    <property type="entry name" value="Glycosyl_Hydrlase_18"/>
</dbReference>
<name>A0A6P5PFM1_MUSCR</name>
<dbReference type="GeneID" id="110291528"/>
<sequence length="440" mass="49231">MFYKANEDPAGSVLKANISKLVFIMGLNLLLNAQMGSAYQLMCYFNNWPQHQPDVGGIKLDDIDPCLCTHLIYSFAGIWENNITMTKRKELDEYKDFNDLKKRNNKLKTLLSIGCWNFGDGSFITMVSTPENRHSFITSIIKFLRKYGFDGLNLAWQYPGCYGSPPRDKHLFTILMQEIRKAFEKEVSKNKKPRLMVTAAVAGVISTIQFGYGIPQLSQSLDYIQVMTYDLHGSWDGYTGENSPLYKSPTETGVKAFHNIKYIMDNWKSKGASPEKLIVGFPAYGHTFILSDSTKTEVGAPSNRGGHPGPYTKKTGFWAYHEICTFLKNGAIQVWNAAQQVPYAFHGNEWVGYDNIKSFHIKAQWLKRNNFGGAMIWAIGMDDYTGSFCGQGTFPLTSTLKKTLKVHSASCNVTALSANVTGSRNSSSGALEPVLQHSSK</sequence>
<keyword evidence="1" id="KW-0732">Signal</keyword>
<reference evidence="6" key="1">
    <citation type="submission" date="2025-08" db="UniProtKB">
        <authorList>
            <consortium name="RefSeq"/>
        </authorList>
    </citation>
    <scope>IDENTIFICATION</scope>
</reference>
<dbReference type="GO" id="GO:0004568">
    <property type="term" value="F:chitinase activity"/>
    <property type="evidence" value="ECO:0007669"/>
    <property type="project" value="TreeGrafter"/>
</dbReference>
<evidence type="ECO:0000259" key="4">
    <source>
        <dbReference type="PROSITE" id="PS51910"/>
    </source>
</evidence>
<dbReference type="FunFam" id="3.20.20.80:FF:000007">
    <property type="entry name" value="Acidic mammalian chitinase"/>
    <property type="match status" value="1"/>
</dbReference>
<gene>
    <name evidence="6" type="primary">LOC110291528</name>
</gene>
<dbReference type="GO" id="GO:0006032">
    <property type="term" value="P:chitin catabolic process"/>
    <property type="evidence" value="ECO:0007669"/>
    <property type="project" value="TreeGrafter"/>
</dbReference>
<keyword evidence="2" id="KW-1015">Disulfide bond</keyword>
<dbReference type="PANTHER" id="PTHR11177:SF147">
    <property type="entry name" value="CHITINASE-LIKE 6"/>
    <property type="match status" value="1"/>
</dbReference>
<evidence type="ECO:0000256" key="2">
    <source>
        <dbReference type="ARBA" id="ARBA00023157"/>
    </source>
</evidence>
<keyword evidence="5" id="KW-1185">Reference proteome</keyword>
<dbReference type="SMART" id="SM00636">
    <property type="entry name" value="Glyco_18"/>
    <property type="match status" value="1"/>
</dbReference>
<accession>A0A6P5PFM1</accession>
<proteinExistence type="predicted"/>
<dbReference type="Gene3D" id="3.20.20.80">
    <property type="entry name" value="Glycosidases"/>
    <property type="match status" value="1"/>
</dbReference>
<organism evidence="5 6">
    <name type="scientific">Mus caroli</name>
    <name type="common">Ryukyu mouse</name>
    <name type="synonym">Ricefield mouse</name>
    <dbReference type="NCBI Taxonomy" id="10089"/>
    <lineage>
        <taxon>Eukaryota</taxon>
        <taxon>Metazoa</taxon>
        <taxon>Chordata</taxon>
        <taxon>Craniata</taxon>
        <taxon>Vertebrata</taxon>
        <taxon>Euteleostomi</taxon>
        <taxon>Mammalia</taxon>
        <taxon>Eutheria</taxon>
        <taxon>Euarchontoglires</taxon>
        <taxon>Glires</taxon>
        <taxon>Rodentia</taxon>
        <taxon>Myomorpha</taxon>
        <taxon>Muroidea</taxon>
        <taxon>Muridae</taxon>
        <taxon>Murinae</taxon>
        <taxon>Mus</taxon>
        <taxon>Mus</taxon>
    </lineage>
</organism>
<dbReference type="GO" id="GO:0005576">
    <property type="term" value="C:extracellular region"/>
    <property type="evidence" value="ECO:0007669"/>
    <property type="project" value="TreeGrafter"/>
</dbReference>
<dbReference type="SUPFAM" id="SSF54556">
    <property type="entry name" value="Chitinase insertion domain"/>
    <property type="match status" value="1"/>
</dbReference>
<dbReference type="GO" id="GO:0008061">
    <property type="term" value="F:chitin binding"/>
    <property type="evidence" value="ECO:0007669"/>
    <property type="project" value="InterPro"/>
</dbReference>
<dbReference type="InterPro" id="IPR001223">
    <property type="entry name" value="Glyco_hydro18_cat"/>
</dbReference>
<protein>
    <submittedName>
        <fullName evidence="6">Acidic mammalian chitinase-like</fullName>
    </submittedName>
</protein>
<evidence type="ECO:0000256" key="3">
    <source>
        <dbReference type="SAM" id="MobiDB-lite"/>
    </source>
</evidence>
<dbReference type="PANTHER" id="PTHR11177">
    <property type="entry name" value="CHITINASE"/>
    <property type="match status" value="1"/>
</dbReference>
<dbReference type="GO" id="GO:0005975">
    <property type="term" value="P:carbohydrate metabolic process"/>
    <property type="evidence" value="ECO:0007669"/>
    <property type="project" value="InterPro"/>
</dbReference>